<reference evidence="2 3" key="1">
    <citation type="submission" date="2016-10" db="EMBL/GenBank/DDBJ databases">
        <authorList>
            <person name="de Groot N.N."/>
        </authorList>
    </citation>
    <scope>NUCLEOTIDE SEQUENCE [LARGE SCALE GENOMIC DNA]</scope>
    <source>
        <strain evidence="2 3">DSM 18684</strain>
    </source>
</reference>
<keyword evidence="3" id="KW-1185">Reference proteome</keyword>
<dbReference type="InterPro" id="IPR002881">
    <property type="entry name" value="DUF58"/>
</dbReference>
<feature type="domain" description="DUF58" evidence="1">
    <location>
        <begin position="45"/>
        <end position="266"/>
    </location>
</feature>
<organism evidence="2 3">
    <name type="scientific">Pedobacter insulae</name>
    <dbReference type="NCBI Taxonomy" id="414048"/>
    <lineage>
        <taxon>Bacteria</taxon>
        <taxon>Pseudomonadati</taxon>
        <taxon>Bacteroidota</taxon>
        <taxon>Sphingobacteriia</taxon>
        <taxon>Sphingobacteriales</taxon>
        <taxon>Sphingobacteriaceae</taxon>
        <taxon>Pedobacter</taxon>
    </lineage>
</organism>
<dbReference type="InterPro" id="IPR036465">
    <property type="entry name" value="vWFA_dom_sf"/>
</dbReference>
<dbReference type="STRING" id="414048.SAMN04489864_10678"/>
<proteinExistence type="predicted"/>
<dbReference type="Gene3D" id="3.40.50.410">
    <property type="entry name" value="von Willebrand factor, type A domain"/>
    <property type="match status" value="1"/>
</dbReference>
<evidence type="ECO:0000259" key="1">
    <source>
        <dbReference type="Pfam" id="PF01882"/>
    </source>
</evidence>
<accession>A0A1I2XWD7</accession>
<evidence type="ECO:0000313" key="2">
    <source>
        <dbReference type="EMBL" id="SFH17715.1"/>
    </source>
</evidence>
<dbReference type="OrthoDB" id="9776116at2"/>
<protein>
    <recommendedName>
        <fullName evidence="1">DUF58 domain-containing protein</fullName>
    </recommendedName>
</protein>
<dbReference type="RefSeq" id="WP_090994121.1">
    <property type="nucleotide sequence ID" value="NZ_FOPP01000006.1"/>
</dbReference>
<name>A0A1I2XWD7_9SPHI</name>
<dbReference type="EMBL" id="FOPP01000006">
    <property type="protein sequence ID" value="SFH17715.1"/>
    <property type="molecule type" value="Genomic_DNA"/>
</dbReference>
<gene>
    <name evidence="2" type="ORF">SAMN04489864_10678</name>
</gene>
<dbReference type="Pfam" id="PF01882">
    <property type="entry name" value="DUF58"/>
    <property type="match status" value="1"/>
</dbReference>
<sequence>MTSTKGYENLQLTANLELLARQVVEGFITGLHKSPFHGFSVEFAEHRLYNTGDSVKNIDWKLFAKTDKLFSKRYEEETNLRCQFVIDTSSSMYFPDDNYNKLTFSIQSTAALMYLLKKQRDAFGLSLFTDQLTLNTAAKSTNTHQKYLFSQLELVLQSQKLNVQTNLALALHQIAELIHKRSLVVVFSDMMQTVHDEDKISALFSALQHLKFNKHEVVIFNVTDKDKEVTFNFANRPYQFVDMETGAVLKAHTSKVKQAYLDEMASYRQQLTLKCAQYKIDLVDADIKEGFDHILQGYLIKRQKMG</sequence>
<dbReference type="Proteomes" id="UP000199666">
    <property type="component" value="Unassembled WGS sequence"/>
</dbReference>
<dbReference type="PANTHER" id="PTHR33608:SF7">
    <property type="entry name" value="DUF58 DOMAIN-CONTAINING PROTEIN"/>
    <property type="match status" value="1"/>
</dbReference>
<dbReference type="AlphaFoldDB" id="A0A1I2XWD7"/>
<evidence type="ECO:0000313" key="3">
    <source>
        <dbReference type="Proteomes" id="UP000199666"/>
    </source>
</evidence>
<dbReference type="PANTHER" id="PTHR33608">
    <property type="entry name" value="BLL2464 PROTEIN"/>
    <property type="match status" value="1"/>
</dbReference>
<dbReference type="SUPFAM" id="SSF53300">
    <property type="entry name" value="vWA-like"/>
    <property type="match status" value="1"/>
</dbReference>